<dbReference type="GO" id="GO:0008233">
    <property type="term" value="F:peptidase activity"/>
    <property type="evidence" value="ECO:0007669"/>
    <property type="project" value="UniProtKB-KW"/>
</dbReference>
<name>A0ABR4NVN1_9SACH</name>
<evidence type="ECO:0000256" key="2">
    <source>
        <dbReference type="ARBA" id="ARBA00007066"/>
    </source>
</evidence>
<dbReference type="Gene3D" id="2.10.109.10">
    <property type="entry name" value="Umud Fragment, subunit A"/>
    <property type="match status" value="1"/>
</dbReference>
<dbReference type="InterPro" id="IPR000223">
    <property type="entry name" value="Pept_S26A_signal_pept_1"/>
</dbReference>
<keyword evidence="7" id="KW-0378">Hydrolase</keyword>
<dbReference type="Pfam" id="PF10502">
    <property type="entry name" value="Peptidase_S26"/>
    <property type="match status" value="2"/>
</dbReference>
<evidence type="ECO:0000313" key="13">
    <source>
        <dbReference type="Proteomes" id="UP001623330"/>
    </source>
</evidence>
<keyword evidence="4 12" id="KW-0645">Protease</keyword>
<keyword evidence="10" id="KW-0472">Membrane</keyword>
<sequence length="172" mass="19273">MSRIGWKTVVRSGVVIAAWVPVYITVTDSIVHIARVDGASMQPALNPGLTSDWVLLWKWGVRRSMNLQRDDVVLFRSPMDPSKIYCKRIKGTQYDTIATRPPYPKAEAHIPRNHIWVEGDNITRSIDSNKFGPISTGLVLGKAVCIIWPPSRWHSDLKVTSGRDCILTARGP</sequence>
<dbReference type="InterPro" id="IPR019533">
    <property type="entry name" value="Peptidase_S26"/>
</dbReference>
<dbReference type="GO" id="GO:0006508">
    <property type="term" value="P:proteolysis"/>
    <property type="evidence" value="ECO:0007669"/>
    <property type="project" value="UniProtKB-KW"/>
</dbReference>
<proteinExistence type="inferred from homology"/>
<comment type="caution">
    <text evidence="12">The sequence shown here is derived from an EMBL/GenBank/DDBJ whole genome shotgun (WGS) entry which is preliminary data.</text>
</comment>
<accession>A0ABR4NVN1</accession>
<organism evidence="12 13">
    <name type="scientific">Nakaseomyces bracarensis</name>
    <dbReference type="NCBI Taxonomy" id="273131"/>
    <lineage>
        <taxon>Eukaryota</taxon>
        <taxon>Fungi</taxon>
        <taxon>Dikarya</taxon>
        <taxon>Ascomycota</taxon>
        <taxon>Saccharomycotina</taxon>
        <taxon>Saccharomycetes</taxon>
        <taxon>Saccharomycetales</taxon>
        <taxon>Saccharomycetaceae</taxon>
        <taxon>Nakaseomyces</taxon>
    </lineage>
</organism>
<keyword evidence="9" id="KW-0496">Mitochondrion</keyword>
<keyword evidence="13" id="KW-1185">Reference proteome</keyword>
<evidence type="ECO:0000256" key="8">
    <source>
        <dbReference type="ARBA" id="ARBA00022989"/>
    </source>
</evidence>
<dbReference type="InterPro" id="IPR036286">
    <property type="entry name" value="LexA/Signal_pep-like_sf"/>
</dbReference>
<evidence type="ECO:0000259" key="11">
    <source>
        <dbReference type="Pfam" id="PF10502"/>
    </source>
</evidence>
<evidence type="ECO:0000256" key="3">
    <source>
        <dbReference type="ARBA" id="ARBA00013650"/>
    </source>
</evidence>
<gene>
    <name evidence="12" type="ORF">RNJ44_04705</name>
</gene>
<dbReference type="InterPro" id="IPR037730">
    <property type="entry name" value="IMP2"/>
</dbReference>
<keyword evidence="6" id="KW-0999">Mitochondrion inner membrane</keyword>
<feature type="domain" description="Peptidase S26" evidence="11">
    <location>
        <begin position="107"/>
        <end position="148"/>
    </location>
</feature>
<keyword evidence="5" id="KW-0812">Transmembrane</keyword>
<evidence type="ECO:0000256" key="10">
    <source>
        <dbReference type="ARBA" id="ARBA00023136"/>
    </source>
</evidence>
<dbReference type="PANTHER" id="PTHR46041:SF2">
    <property type="entry name" value="MITOCHONDRIAL INNER MEMBRANE PROTEASE SUBUNIT 2"/>
    <property type="match status" value="1"/>
</dbReference>
<dbReference type="EMBL" id="JBEVYD010000005">
    <property type="protein sequence ID" value="KAL3232789.1"/>
    <property type="molecule type" value="Genomic_DNA"/>
</dbReference>
<dbReference type="PANTHER" id="PTHR46041">
    <property type="entry name" value="MITOCHONDRIAL INNER MEMBRANE PROTEASE SUBUNIT 2"/>
    <property type="match status" value="1"/>
</dbReference>
<dbReference type="CDD" id="cd06530">
    <property type="entry name" value="S26_SPase_I"/>
    <property type="match status" value="1"/>
</dbReference>
<evidence type="ECO:0000256" key="1">
    <source>
        <dbReference type="ARBA" id="ARBA00004434"/>
    </source>
</evidence>
<feature type="domain" description="Peptidase S26" evidence="11">
    <location>
        <begin position="14"/>
        <end position="98"/>
    </location>
</feature>
<evidence type="ECO:0000313" key="12">
    <source>
        <dbReference type="EMBL" id="KAL3232789.1"/>
    </source>
</evidence>
<dbReference type="PRINTS" id="PR00727">
    <property type="entry name" value="LEADERPTASE"/>
</dbReference>
<evidence type="ECO:0000256" key="7">
    <source>
        <dbReference type="ARBA" id="ARBA00022801"/>
    </source>
</evidence>
<reference evidence="12 13" key="1">
    <citation type="submission" date="2024-05" db="EMBL/GenBank/DDBJ databases">
        <title>Long read based assembly of the Candida bracarensis genome reveals expanded adhesin content.</title>
        <authorList>
            <person name="Marcet-Houben M."/>
            <person name="Ksiezopolska E."/>
            <person name="Gabaldon T."/>
        </authorList>
    </citation>
    <scope>NUCLEOTIDE SEQUENCE [LARGE SCALE GENOMIC DNA]</scope>
    <source>
        <strain evidence="12 13">CBM6</strain>
    </source>
</reference>
<evidence type="ECO:0000256" key="9">
    <source>
        <dbReference type="ARBA" id="ARBA00023128"/>
    </source>
</evidence>
<comment type="subcellular location">
    <subcellularLocation>
        <location evidence="1">Mitochondrion inner membrane</location>
        <topology evidence="1">Single-pass membrane protein</topology>
    </subcellularLocation>
</comment>
<keyword evidence="8" id="KW-1133">Transmembrane helix</keyword>
<comment type="similarity">
    <text evidence="2">Belongs to the peptidase S26 family. IMP2 subfamily.</text>
</comment>
<evidence type="ECO:0000256" key="4">
    <source>
        <dbReference type="ARBA" id="ARBA00022670"/>
    </source>
</evidence>
<dbReference type="Proteomes" id="UP001623330">
    <property type="component" value="Unassembled WGS sequence"/>
</dbReference>
<evidence type="ECO:0000256" key="5">
    <source>
        <dbReference type="ARBA" id="ARBA00022692"/>
    </source>
</evidence>
<dbReference type="SUPFAM" id="SSF51306">
    <property type="entry name" value="LexA/Signal peptidase"/>
    <property type="match status" value="1"/>
</dbReference>
<evidence type="ECO:0000256" key="6">
    <source>
        <dbReference type="ARBA" id="ARBA00022792"/>
    </source>
</evidence>
<protein>
    <recommendedName>
        <fullName evidence="3">Mitochondrial inner membrane protease subunit 2</fullName>
    </recommendedName>
</protein>